<dbReference type="STRING" id="1392877.SAMN05216221_1135"/>
<dbReference type="Gene3D" id="3.40.109.10">
    <property type="entry name" value="NADH Oxidase"/>
    <property type="match status" value="1"/>
</dbReference>
<protein>
    <submittedName>
        <fullName evidence="4">Nitroreductase</fullName>
    </submittedName>
</protein>
<evidence type="ECO:0000256" key="2">
    <source>
        <dbReference type="ARBA" id="ARBA00023002"/>
    </source>
</evidence>
<proteinExistence type="inferred from homology"/>
<dbReference type="InterPro" id="IPR000415">
    <property type="entry name" value="Nitroreductase-like"/>
</dbReference>
<dbReference type="OrthoDB" id="9802510at2"/>
<evidence type="ECO:0000256" key="1">
    <source>
        <dbReference type="ARBA" id="ARBA00007118"/>
    </source>
</evidence>
<dbReference type="CDD" id="cd02138">
    <property type="entry name" value="TdsD-like"/>
    <property type="match status" value="1"/>
</dbReference>
<name>A0A1H1PPM2_9PSED</name>
<reference evidence="5" key="1">
    <citation type="submission" date="2016-10" db="EMBL/GenBank/DDBJ databases">
        <authorList>
            <person name="Varghese N."/>
            <person name="Submissions S."/>
        </authorList>
    </citation>
    <scope>NUCLEOTIDE SEQUENCE [LARGE SCALE GENOMIC DNA]</scope>
    <source>
        <strain evidence="5">KCTC 32247</strain>
    </source>
</reference>
<dbReference type="EMBL" id="LT629751">
    <property type="protein sequence ID" value="SDS13007.1"/>
    <property type="molecule type" value="Genomic_DNA"/>
</dbReference>
<organism evidence="4 5">
    <name type="scientific">Pseudomonas oryzae</name>
    <dbReference type="NCBI Taxonomy" id="1392877"/>
    <lineage>
        <taxon>Bacteria</taxon>
        <taxon>Pseudomonadati</taxon>
        <taxon>Pseudomonadota</taxon>
        <taxon>Gammaproteobacteria</taxon>
        <taxon>Pseudomonadales</taxon>
        <taxon>Pseudomonadaceae</taxon>
        <taxon>Pseudomonas</taxon>
    </lineage>
</organism>
<keyword evidence="2" id="KW-0560">Oxidoreductase</keyword>
<evidence type="ECO:0000313" key="4">
    <source>
        <dbReference type="EMBL" id="SDS13007.1"/>
    </source>
</evidence>
<dbReference type="SUPFAM" id="SSF55469">
    <property type="entry name" value="FMN-dependent nitroreductase-like"/>
    <property type="match status" value="1"/>
</dbReference>
<dbReference type="Proteomes" id="UP000243359">
    <property type="component" value="Chromosome I"/>
</dbReference>
<evidence type="ECO:0000313" key="5">
    <source>
        <dbReference type="Proteomes" id="UP000243359"/>
    </source>
</evidence>
<dbReference type="PANTHER" id="PTHR43673">
    <property type="entry name" value="NAD(P)H NITROREDUCTASE YDGI-RELATED"/>
    <property type="match status" value="1"/>
</dbReference>
<sequence>MSKNPRVATHDIDPQFLERWSPRAFNNENIPEATLLGFIEAARWAPSAYNSQPWRFLYARRDSADWPRYLGLLNEFNRGWAQHASALLVIVSKTTFAPPGKSEEQPAPSHTFDTGAAWGFFALQAHLAGWHTHAMTGFDKELARKALKIPADHEIHAMVAVGKRGDASNLPESLQARETPSPRLPLEAICAEGDFTL</sequence>
<dbReference type="InterPro" id="IPR029479">
    <property type="entry name" value="Nitroreductase"/>
</dbReference>
<dbReference type="GO" id="GO:0016491">
    <property type="term" value="F:oxidoreductase activity"/>
    <property type="evidence" value="ECO:0007669"/>
    <property type="project" value="UniProtKB-KW"/>
</dbReference>
<gene>
    <name evidence="4" type="ORF">SAMN05216221_1135</name>
</gene>
<keyword evidence="5" id="KW-1185">Reference proteome</keyword>
<dbReference type="RefSeq" id="WP_090348013.1">
    <property type="nucleotide sequence ID" value="NZ_LT629751.1"/>
</dbReference>
<dbReference type="PANTHER" id="PTHR43673:SF10">
    <property type="entry name" value="NADH DEHYDROGENASE_NAD(P)H NITROREDUCTASE XCC3605-RELATED"/>
    <property type="match status" value="1"/>
</dbReference>
<feature type="domain" description="Nitroreductase" evidence="3">
    <location>
        <begin position="18"/>
        <end position="163"/>
    </location>
</feature>
<dbReference type="AlphaFoldDB" id="A0A1H1PPM2"/>
<evidence type="ECO:0000259" key="3">
    <source>
        <dbReference type="Pfam" id="PF00881"/>
    </source>
</evidence>
<dbReference type="Pfam" id="PF00881">
    <property type="entry name" value="Nitroreductase"/>
    <property type="match status" value="1"/>
</dbReference>
<accession>A0A1H1PPM2</accession>
<comment type="similarity">
    <text evidence="1">Belongs to the nitroreductase family.</text>
</comment>